<dbReference type="Proteomes" id="UP000823775">
    <property type="component" value="Unassembled WGS sequence"/>
</dbReference>
<reference evidence="1 2" key="1">
    <citation type="journal article" date="2021" name="BMC Genomics">
        <title>Datura genome reveals duplications of psychoactive alkaloid biosynthetic genes and high mutation rate following tissue culture.</title>
        <authorList>
            <person name="Rajewski A."/>
            <person name="Carter-House D."/>
            <person name="Stajich J."/>
            <person name="Litt A."/>
        </authorList>
    </citation>
    <scope>NUCLEOTIDE SEQUENCE [LARGE SCALE GENOMIC DNA]</scope>
    <source>
        <strain evidence="1">AR-01</strain>
    </source>
</reference>
<gene>
    <name evidence="1" type="ORF">HAX54_036809</name>
</gene>
<evidence type="ECO:0000313" key="2">
    <source>
        <dbReference type="Proteomes" id="UP000823775"/>
    </source>
</evidence>
<evidence type="ECO:0000313" key="1">
    <source>
        <dbReference type="EMBL" id="MCD7447989.1"/>
    </source>
</evidence>
<proteinExistence type="predicted"/>
<name>A0ABS8RN08_DATST</name>
<sequence>MFSVGSTETELRPKLRNTPFGVQASVVFSDQDVSVTSNIMNEHQDNLGCLMI</sequence>
<dbReference type="EMBL" id="JACEIK010000049">
    <property type="protein sequence ID" value="MCD7447989.1"/>
    <property type="molecule type" value="Genomic_DNA"/>
</dbReference>
<organism evidence="1 2">
    <name type="scientific">Datura stramonium</name>
    <name type="common">Jimsonweed</name>
    <name type="synonym">Common thornapple</name>
    <dbReference type="NCBI Taxonomy" id="4076"/>
    <lineage>
        <taxon>Eukaryota</taxon>
        <taxon>Viridiplantae</taxon>
        <taxon>Streptophyta</taxon>
        <taxon>Embryophyta</taxon>
        <taxon>Tracheophyta</taxon>
        <taxon>Spermatophyta</taxon>
        <taxon>Magnoliopsida</taxon>
        <taxon>eudicotyledons</taxon>
        <taxon>Gunneridae</taxon>
        <taxon>Pentapetalae</taxon>
        <taxon>asterids</taxon>
        <taxon>lamiids</taxon>
        <taxon>Solanales</taxon>
        <taxon>Solanaceae</taxon>
        <taxon>Solanoideae</taxon>
        <taxon>Datureae</taxon>
        <taxon>Datura</taxon>
    </lineage>
</organism>
<keyword evidence="2" id="KW-1185">Reference proteome</keyword>
<comment type="caution">
    <text evidence="1">The sequence shown here is derived from an EMBL/GenBank/DDBJ whole genome shotgun (WGS) entry which is preliminary data.</text>
</comment>
<protein>
    <submittedName>
        <fullName evidence="1">Uncharacterized protein</fullName>
    </submittedName>
</protein>
<accession>A0ABS8RN08</accession>